<dbReference type="GO" id="GO:0051286">
    <property type="term" value="C:cell tip"/>
    <property type="evidence" value="ECO:0007669"/>
    <property type="project" value="TreeGrafter"/>
</dbReference>
<feature type="compositionally biased region" description="Basic and acidic residues" evidence="2">
    <location>
        <begin position="295"/>
        <end position="316"/>
    </location>
</feature>
<dbReference type="EMBL" id="AWGJ01000001">
    <property type="protein sequence ID" value="ODN84339.1"/>
    <property type="molecule type" value="Genomic_DNA"/>
</dbReference>
<feature type="region of interest" description="Disordered" evidence="2">
    <location>
        <begin position="417"/>
        <end position="475"/>
    </location>
</feature>
<comment type="caution">
    <text evidence="4">The sequence shown here is derived from an EMBL/GenBank/DDBJ whole genome shotgun (WGS) entry which is preliminary data.</text>
</comment>
<feature type="compositionally biased region" description="Low complexity" evidence="2">
    <location>
        <begin position="202"/>
        <end position="212"/>
    </location>
</feature>
<dbReference type="EMBL" id="AWGJ01000001">
    <property type="protein sequence ID" value="ODN84340.1"/>
    <property type="molecule type" value="Genomic_DNA"/>
</dbReference>
<dbReference type="SUPFAM" id="SSF144284">
    <property type="entry name" value="Sec2 N-terminal region"/>
    <property type="match status" value="1"/>
</dbReference>
<evidence type="ECO:0000313" key="4">
    <source>
        <dbReference type="EMBL" id="ODN84340.1"/>
    </source>
</evidence>
<dbReference type="GO" id="GO:0005085">
    <property type="term" value="F:guanyl-nucleotide exchange factor activity"/>
    <property type="evidence" value="ECO:0007669"/>
    <property type="project" value="InterPro"/>
</dbReference>
<evidence type="ECO:0000256" key="2">
    <source>
        <dbReference type="SAM" id="MobiDB-lite"/>
    </source>
</evidence>
<dbReference type="AlphaFoldDB" id="A0A1E3I6U8"/>
<dbReference type="GeneID" id="30151619"/>
<evidence type="ECO:0000313" key="5">
    <source>
        <dbReference type="Proteomes" id="UP000094065"/>
    </source>
</evidence>
<sequence>MHPAGPTAFYGAYGSHPASRSTSPAPNSPGGVVQPPFDFPTVSFPPRLKNIGRQLSQISNDFFSEDEGETMTARREALKKQQAGGTRPQTPVQKGFKIESVPGMGEDPVMCPFCEKPLPPALFLEHTHHSDPKATPKSVKSKEKQQDAPMPKTPKVSSEDLATTVKEGDIANHDFAEGLVSADDLRRWASLAGITLSESAIPKPATTATPKKASPEPVKPAESKAFPLLPPPPPPLQAGSGNPSQKAKPSRQDSGSGRFGFWKSSKKEDEESSDDEGGAVGYQKIGAGDEESDDEEKKVSEVSSKKDKEKAEETVAVKDYVQDEPVEEPEKTDSESEPKVEPVVPVDDASPASHDDLKIVLTEVLAKVGQMSQSQNVLLTSHSSLLTSLKIARSNLAMAEANTEMLEAQLARGPTPVVPINQRTVSSPVTSTHPSRPTSAMGDKQRPSNLQLSSLDPTGAPASAPANGSEKSSWFSNNKKKLGNLNLPSAVSLVDSFSSPTTEYTSKGRSSGDYFGGSAVPYGAAMPNERPGVGRTQSHSSVSRSLGGTTTIARPAQSADIIQLRQAYSAAVAQISALTTEVADLKSGKKEMEEELESLSQELFEEANKMVADERKKRAEAEENLKEVREEKDALKETVKVLGGRVDSPAPGVQEEPGENKSLSGSETVEPRDLDKHYAALRKSIHHVSSPPTSPPATQPSFPDVLHQPLPVLPLSKEHATMSIVPEQGRSTATPPIDIPSSRPVSTQIPAESNPWASSLESSEGEDGQPEFKMSLMTPSPQPEEKEKEVE</sequence>
<dbReference type="InterPro" id="IPR040351">
    <property type="entry name" value="RAB3IL/RAB3IP/Sec2"/>
</dbReference>
<evidence type="ECO:0000259" key="3">
    <source>
        <dbReference type="Pfam" id="PF06428"/>
    </source>
</evidence>
<gene>
    <name evidence="4" type="ORF">L202_00310</name>
</gene>
<proteinExistence type="predicted"/>
<name>A0A1E3I6U8_9TREE</name>
<dbReference type="RefSeq" id="XP_018998143.1">
    <property type="nucleotide sequence ID" value="XM_019133438.1"/>
</dbReference>
<feature type="region of interest" description="Disordered" evidence="2">
    <location>
        <begin position="126"/>
        <end position="171"/>
    </location>
</feature>
<feature type="region of interest" description="Disordered" evidence="2">
    <location>
        <begin position="1"/>
        <end position="39"/>
    </location>
</feature>
<dbReference type="Proteomes" id="UP000094065">
    <property type="component" value="Unassembled WGS sequence"/>
</dbReference>
<feature type="compositionally biased region" description="Polar residues" evidence="2">
    <location>
        <begin position="743"/>
        <end position="762"/>
    </location>
</feature>
<feature type="compositionally biased region" description="Polar residues" evidence="2">
    <location>
        <begin position="83"/>
        <end position="92"/>
    </location>
</feature>
<feature type="compositionally biased region" description="Basic and acidic residues" evidence="2">
    <location>
        <begin position="669"/>
        <end position="678"/>
    </location>
</feature>
<dbReference type="PANTHER" id="PTHR14430:SF0">
    <property type="entry name" value="SEC2P DOMAIN-CONTAINING PROTEIN"/>
    <property type="match status" value="1"/>
</dbReference>
<evidence type="ECO:0000256" key="1">
    <source>
        <dbReference type="ARBA" id="ARBA00023054"/>
    </source>
</evidence>
<dbReference type="Pfam" id="PF06428">
    <property type="entry name" value="Sec2p"/>
    <property type="match status" value="1"/>
</dbReference>
<dbReference type="RefSeq" id="XP_018998142.1">
    <property type="nucleotide sequence ID" value="XM_019133437.1"/>
</dbReference>
<organism evidence="4 5">
    <name type="scientific">Cryptococcus amylolentus CBS 6039</name>
    <dbReference type="NCBI Taxonomy" id="1295533"/>
    <lineage>
        <taxon>Eukaryota</taxon>
        <taxon>Fungi</taxon>
        <taxon>Dikarya</taxon>
        <taxon>Basidiomycota</taxon>
        <taxon>Agaricomycotina</taxon>
        <taxon>Tremellomycetes</taxon>
        <taxon>Tremellales</taxon>
        <taxon>Cryptococcaceae</taxon>
        <taxon>Cryptococcus</taxon>
    </lineage>
</organism>
<feature type="compositionally biased region" description="Basic and acidic residues" evidence="2">
    <location>
        <begin position="126"/>
        <end position="146"/>
    </location>
</feature>
<dbReference type="Gene3D" id="6.10.140.910">
    <property type="match status" value="1"/>
</dbReference>
<feature type="region of interest" description="Disordered" evidence="2">
    <location>
        <begin position="194"/>
        <end position="354"/>
    </location>
</feature>
<dbReference type="STRING" id="1295533.A0A1E3I6U8"/>
<feature type="compositionally biased region" description="Basic and acidic residues" evidence="2">
    <location>
        <begin position="328"/>
        <end position="340"/>
    </location>
</feature>
<protein>
    <recommendedName>
        <fullName evidence="3">GDP/GTP exchange factor Sec2 N-terminal domain-containing protein</fullName>
    </recommendedName>
</protein>
<feature type="region of interest" description="Disordered" evidence="2">
    <location>
        <begin position="65"/>
        <end position="93"/>
    </location>
</feature>
<keyword evidence="5" id="KW-1185">Reference proteome</keyword>
<dbReference type="OrthoDB" id="5560525at2759"/>
<dbReference type="GO" id="GO:0006887">
    <property type="term" value="P:exocytosis"/>
    <property type="evidence" value="ECO:0007669"/>
    <property type="project" value="TreeGrafter"/>
</dbReference>
<dbReference type="GO" id="GO:0070319">
    <property type="term" value="C:Golgi to plasma membrane transport vesicle"/>
    <property type="evidence" value="ECO:0007669"/>
    <property type="project" value="TreeGrafter"/>
</dbReference>
<feature type="region of interest" description="Disordered" evidence="2">
    <location>
        <begin position="640"/>
        <end position="791"/>
    </location>
</feature>
<feature type="compositionally biased region" description="Low complexity" evidence="2">
    <location>
        <begin position="423"/>
        <end position="439"/>
    </location>
</feature>
<accession>A0A1E3I6U8</accession>
<dbReference type="PANTHER" id="PTHR14430">
    <property type="entry name" value="RABIN3-RELATED"/>
    <property type="match status" value="1"/>
</dbReference>
<feature type="domain" description="GDP/GTP exchange factor Sec2 N-terminal" evidence="3">
    <location>
        <begin position="559"/>
        <end position="631"/>
    </location>
</feature>
<keyword evidence="1" id="KW-0175">Coiled coil</keyword>
<reference evidence="4 5" key="1">
    <citation type="submission" date="2016-06" db="EMBL/GenBank/DDBJ databases">
        <title>Evolution of pathogenesis and genome organization in the Tremellales.</title>
        <authorList>
            <person name="Cuomo C."/>
            <person name="Litvintseva A."/>
            <person name="Heitman J."/>
            <person name="Chen Y."/>
            <person name="Sun S."/>
            <person name="Springer D."/>
            <person name="Dromer F."/>
            <person name="Young S."/>
            <person name="Zeng Q."/>
            <person name="Chapman S."/>
            <person name="Gujja S."/>
            <person name="Saif S."/>
            <person name="Birren B."/>
        </authorList>
    </citation>
    <scope>NUCLEOTIDE SEQUENCE [LARGE SCALE GENOMIC DNA]</scope>
    <source>
        <strain evidence="4 5">CBS 6039</strain>
    </source>
</reference>
<dbReference type="InterPro" id="IPR009449">
    <property type="entry name" value="Sec2_N"/>
</dbReference>
<feature type="compositionally biased region" description="Polar residues" evidence="2">
    <location>
        <begin position="239"/>
        <end position="255"/>
    </location>
</feature>
<feature type="compositionally biased region" description="Polar residues" evidence="2">
    <location>
        <begin position="447"/>
        <end position="456"/>
    </location>
</feature>